<proteinExistence type="predicted"/>
<evidence type="ECO:0000313" key="1">
    <source>
        <dbReference type="EMBL" id="MFC1407145.1"/>
    </source>
</evidence>
<protein>
    <recommendedName>
        <fullName evidence="3">DUF2958 domain-containing protein</fullName>
    </recommendedName>
</protein>
<reference evidence="1 2" key="1">
    <citation type="submission" date="2024-09" db="EMBL/GenBank/DDBJ databases">
        <authorList>
            <person name="Lee S.D."/>
        </authorList>
    </citation>
    <scope>NUCLEOTIDE SEQUENCE [LARGE SCALE GENOMIC DNA]</scope>
    <source>
        <strain evidence="1 2">N1-5</strain>
    </source>
</reference>
<accession>A0ABV6V092</accession>
<dbReference type="Proteomes" id="UP001592528">
    <property type="component" value="Unassembled WGS sequence"/>
</dbReference>
<keyword evidence="2" id="KW-1185">Reference proteome</keyword>
<sequence>MTEVRIDKGRVELPSGEWGVVPEQNRRERGHTFYPPFEDLAKIPALYATDGQAVEEKTIYLHYFTGGSDWYIAELDPKTGMAFGWARVNYPSGEWGYVNLIELEELCIAPRAVSQGGRLVGIYPQILVERDLHFTPTLARDCLPDDY</sequence>
<dbReference type="RefSeq" id="WP_051726598.1">
    <property type="nucleotide sequence ID" value="NZ_JBHEZZ010000039.1"/>
</dbReference>
<gene>
    <name evidence="1" type="ORF">ACEZDJ_38265</name>
</gene>
<dbReference type="EMBL" id="JBHEZZ010000039">
    <property type="protein sequence ID" value="MFC1407145.1"/>
    <property type="molecule type" value="Genomic_DNA"/>
</dbReference>
<evidence type="ECO:0000313" key="2">
    <source>
        <dbReference type="Proteomes" id="UP001592528"/>
    </source>
</evidence>
<evidence type="ECO:0008006" key="3">
    <source>
        <dbReference type="Google" id="ProtNLM"/>
    </source>
</evidence>
<name>A0ABV6V092_9ACTN</name>
<organism evidence="1 2">
    <name type="scientific">Streptacidiphilus cavernicola</name>
    <dbReference type="NCBI Taxonomy" id="3342716"/>
    <lineage>
        <taxon>Bacteria</taxon>
        <taxon>Bacillati</taxon>
        <taxon>Actinomycetota</taxon>
        <taxon>Actinomycetes</taxon>
        <taxon>Kitasatosporales</taxon>
        <taxon>Streptomycetaceae</taxon>
        <taxon>Streptacidiphilus</taxon>
    </lineage>
</organism>
<comment type="caution">
    <text evidence="1">The sequence shown here is derived from an EMBL/GenBank/DDBJ whole genome shotgun (WGS) entry which is preliminary data.</text>
</comment>